<name>A0ABT7MYZ4_9MICO</name>
<dbReference type="RefSeq" id="WP_286288604.1">
    <property type="nucleotide sequence ID" value="NZ_JASXSZ010000003.1"/>
</dbReference>
<keyword evidence="2" id="KW-1185">Reference proteome</keyword>
<dbReference type="InterPro" id="IPR036291">
    <property type="entry name" value="NAD(P)-bd_dom_sf"/>
</dbReference>
<protein>
    <submittedName>
        <fullName evidence="1">SDR family NAD(P)-dependent oxidoreductase</fullName>
    </submittedName>
</protein>
<organism evidence="1 2">
    <name type="scientific">Microbacterium candidum</name>
    <dbReference type="NCBI Taxonomy" id="3041922"/>
    <lineage>
        <taxon>Bacteria</taxon>
        <taxon>Bacillati</taxon>
        <taxon>Actinomycetota</taxon>
        <taxon>Actinomycetes</taxon>
        <taxon>Micrococcales</taxon>
        <taxon>Microbacteriaceae</taxon>
        <taxon>Microbacterium</taxon>
    </lineage>
</organism>
<evidence type="ECO:0000313" key="2">
    <source>
        <dbReference type="Proteomes" id="UP001235064"/>
    </source>
</evidence>
<accession>A0ABT7MYZ4</accession>
<dbReference type="PRINTS" id="PR00081">
    <property type="entry name" value="GDHRDH"/>
</dbReference>
<dbReference type="SUPFAM" id="SSF51735">
    <property type="entry name" value="NAD(P)-binding Rossmann-fold domains"/>
    <property type="match status" value="1"/>
</dbReference>
<dbReference type="InterPro" id="IPR002347">
    <property type="entry name" value="SDR_fam"/>
</dbReference>
<sequence>MDLGLAGSVAIVTGAGRGIGLAVTRVLIEEGCRVLAAIAQFMTSTATSATTSHPSCCGASTFSSSHPGMMDRCPVPASRPGSLSILRCSSGC</sequence>
<reference evidence="1 2" key="1">
    <citation type="submission" date="2023-06" db="EMBL/GenBank/DDBJ databases">
        <title>Microbacterium sp. nov., isolated from a waste landfill.</title>
        <authorList>
            <person name="Wen W."/>
        </authorList>
    </citation>
    <scope>NUCLEOTIDE SEQUENCE [LARGE SCALE GENOMIC DNA]</scope>
    <source>
        <strain evidence="1 2">ASV49</strain>
    </source>
</reference>
<dbReference type="Pfam" id="PF00106">
    <property type="entry name" value="adh_short"/>
    <property type="match status" value="1"/>
</dbReference>
<proteinExistence type="predicted"/>
<dbReference type="Proteomes" id="UP001235064">
    <property type="component" value="Unassembled WGS sequence"/>
</dbReference>
<dbReference type="Gene3D" id="3.40.50.720">
    <property type="entry name" value="NAD(P)-binding Rossmann-like Domain"/>
    <property type="match status" value="1"/>
</dbReference>
<comment type="caution">
    <text evidence="1">The sequence shown here is derived from an EMBL/GenBank/DDBJ whole genome shotgun (WGS) entry which is preliminary data.</text>
</comment>
<gene>
    <name evidence="1" type="ORF">QSV35_10015</name>
</gene>
<dbReference type="EMBL" id="JASXSZ010000003">
    <property type="protein sequence ID" value="MDL9979669.1"/>
    <property type="molecule type" value="Genomic_DNA"/>
</dbReference>
<evidence type="ECO:0000313" key="1">
    <source>
        <dbReference type="EMBL" id="MDL9979669.1"/>
    </source>
</evidence>